<sequence length="175" mass="19263">MRRCNASRIIGGILDAAGIMGFLGNREQMREVGRLDTPEDMLMDALIEAFLAPSVQKVPGTLFRVWGDEKPPQKTKEGDPAPFAGYRVVSIRDTLMDKGIALVHSGYVKGDDGAVFYPDAAKTILAGRVGAMAGAVREWNADREDAPERQGRYVFQKAGQDKYGTLYRLERLDLA</sequence>
<reference evidence="1 2" key="1">
    <citation type="submission" date="2018-04" db="EMBL/GenBank/DDBJ databases">
        <title>Genomic Encyclopedia of Archaeal and Bacterial Type Strains, Phase II (KMG-II): from individual species to whole genera.</title>
        <authorList>
            <person name="Goeker M."/>
        </authorList>
    </citation>
    <scope>NUCLEOTIDE SEQUENCE [LARGE SCALE GENOMIC DNA]</scope>
    <source>
        <strain evidence="1 2">DSM 21823</strain>
    </source>
</reference>
<name>A0A2T6B211_9RHOB</name>
<organism evidence="1 2">
    <name type="scientific">Gemmobacter caeni</name>
    <dbReference type="NCBI Taxonomy" id="589035"/>
    <lineage>
        <taxon>Bacteria</taxon>
        <taxon>Pseudomonadati</taxon>
        <taxon>Pseudomonadota</taxon>
        <taxon>Alphaproteobacteria</taxon>
        <taxon>Rhodobacterales</taxon>
        <taxon>Paracoccaceae</taxon>
        <taxon>Gemmobacter</taxon>
    </lineage>
</organism>
<proteinExistence type="predicted"/>
<gene>
    <name evidence="1" type="ORF">C8N34_106299</name>
</gene>
<dbReference type="AlphaFoldDB" id="A0A2T6B211"/>
<protein>
    <submittedName>
        <fullName evidence="1">Uncharacterized protein</fullName>
    </submittedName>
</protein>
<comment type="caution">
    <text evidence="1">The sequence shown here is derived from an EMBL/GenBank/DDBJ whole genome shotgun (WGS) entry which is preliminary data.</text>
</comment>
<evidence type="ECO:0000313" key="1">
    <source>
        <dbReference type="EMBL" id="PTX50117.1"/>
    </source>
</evidence>
<accession>A0A2T6B211</accession>
<dbReference type="Proteomes" id="UP000244224">
    <property type="component" value="Unassembled WGS sequence"/>
</dbReference>
<dbReference type="EMBL" id="QBKP01000006">
    <property type="protein sequence ID" value="PTX50117.1"/>
    <property type="molecule type" value="Genomic_DNA"/>
</dbReference>
<evidence type="ECO:0000313" key="2">
    <source>
        <dbReference type="Proteomes" id="UP000244224"/>
    </source>
</evidence>
<keyword evidence="2" id="KW-1185">Reference proteome</keyword>